<protein>
    <submittedName>
        <fullName evidence="1">Uncharacterized protein</fullName>
    </submittedName>
</protein>
<proteinExistence type="predicted"/>
<dbReference type="AlphaFoldDB" id="A0A3E1NNN9"/>
<dbReference type="Proteomes" id="UP000261284">
    <property type="component" value="Unassembled WGS sequence"/>
</dbReference>
<dbReference type="OrthoDB" id="9853447at2"/>
<dbReference type="EMBL" id="QTJU01000001">
    <property type="protein sequence ID" value="RFM29551.1"/>
    <property type="molecule type" value="Genomic_DNA"/>
</dbReference>
<dbReference type="PROSITE" id="PS51257">
    <property type="entry name" value="PROKAR_LIPOPROTEIN"/>
    <property type="match status" value="1"/>
</dbReference>
<evidence type="ECO:0000313" key="2">
    <source>
        <dbReference type="Proteomes" id="UP000261284"/>
    </source>
</evidence>
<accession>A0A3E1NNN9</accession>
<keyword evidence="2" id="KW-1185">Reference proteome</keyword>
<sequence>MEHCRKITHELWLLIAVIVLLASCSKGEPVTAQSYAKFAFRAATIDPVTYRVWLNDAMITDKLYGPDGRVDTTIFFTDPQMHIRMENSITGKVVVDTLYTAKTNAVNYFSVYQPVAGAEPFYVKPGKNDTLPVLGTVKMRFVYNTTQLPDSVWVKFDAIYGSPDSVLLHRYEYSPWKTFSTTKGFALSLFVVDGSGKSNAELTRIPVYDADIDRYSLNIVLLNLNTILQNLY</sequence>
<dbReference type="RefSeq" id="WP_116845309.1">
    <property type="nucleotide sequence ID" value="NZ_QTJU01000001.1"/>
</dbReference>
<name>A0A3E1NNN9_9BACT</name>
<comment type="caution">
    <text evidence="1">The sequence shown here is derived from an EMBL/GenBank/DDBJ whole genome shotgun (WGS) entry which is preliminary data.</text>
</comment>
<gene>
    <name evidence="1" type="ORF">DXN05_00765</name>
</gene>
<organism evidence="1 2">
    <name type="scientific">Deminuibacter soli</name>
    <dbReference type="NCBI Taxonomy" id="2291815"/>
    <lineage>
        <taxon>Bacteria</taxon>
        <taxon>Pseudomonadati</taxon>
        <taxon>Bacteroidota</taxon>
        <taxon>Chitinophagia</taxon>
        <taxon>Chitinophagales</taxon>
        <taxon>Chitinophagaceae</taxon>
        <taxon>Deminuibacter</taxon>
    </lineage>
</organism>
<evidence type="ECO:0000313" key="1">
    <source>
        <dbReference type="EMBL" id="RFM29551.1"/>
    </source>
</evidence>
<reference evidence="1 2" key="1">
    <citation type="submission" date="2018-08" db="EMBL/GenBank/DDBJ databases">
        <title>Chitinophagaceae sp. K23C18032701, a novel bacterium isolated from forest soil.</title>
        <authorList>
            <person name="Wang C."/>
        </authorList>
    </citation>
    <scope>NUCLEOTIDE SEQUENCE [LARGE SCALE GENOMIC DNA]</scope>
    <source>
        <strain evidence="1 2">K23C18032701</strain>
    </source>
</reference>